<organism evidence="2 3">
    <name type="scientific">Corchorus olitorius</name>
    <dbReference type="NCBI Taxonomy" id="93759"/>
    <lineage>
        <taxon>Eukaryota</taxon>
        <taxon>Viridiplantae</taxon>
        <taxon>Streptophyta</taxon>
        <taxon>Embryophyta</taxon>
        <taxon>Tracheophyta</taxon>
        <taxon>Spermatophyta</taxon>
        <taxon>Magnoliopsida</taxon>
        <taxon>eudicotyledons</taxon>
        <taxon>Gunneridae</taxon>
        <taxon>Pentapetalae</taxon>
        <taxon>rosids</taxon>
        <taxon>malvids</taxon>
        <taxon>Malvales</taxon>
        <taxon>Malvaceae</taxon>
        <taxon>Grewioideae</taxon>
        <taxon>Apeibeae</taxon>
        <taxon>Corchorus</taxon>
    </lineage>
</organism>
<evidence type="ECO:0000256" key="1">
    <source>
        <dbReference type="SAM" id="MobiDB-lite"/>
    </source>
</evidence>
<gene>
    <name evidence="2" type="ORF">COLO4_04430</name>
</gene>
<accession>A0A1R3KU06</accession>
<name>A0A1R3KU06_9ROSI</name>
<sequence length="221" mass="24442">MTIPTGLTEMTGMTKLTPTIDVKASTLQGLALVRYPIPMSWSEWKPFEIAFYFAHPKTIPVIDPEKDPETEVSVEAPVAISFALPVAISFAPRNDSVNPEAIPKKGKSQSGRAGSRSGVEESIPKSVAELSFFLSGFNFMRGKRGRTTAALFPHQPTKILFDEDKKENNSFPFRLPSRKNPIECSALDRAIYSVIRIRSISISSGIDMSPLWKKRGNNVMP</sequence>
<evidence type="ECO:0000313" key="2">
    <source>
        <dbReference type="EMBL" id="OMP10570.1"/>
    </source>
</evidence>
<dbReference type="Proteomes" id="UP000187203">
    <property type="component" value="Unassembled WGS sequence"/>
</dbReference>
<proteinExistence type="predicted"/>
<keyword evidence="3" id="KW-1185">Reference proteome</keyword>
<dbReference type="EMBL" id="AWUE01011511">
    <property type="protein sequence ID" value="OMP10570.1"/>
    <property type="molecule type" value="Genomic_DNA"/>
</dbReference>
<protein>
    <submittedName>
        <fullName evidence="2">Uncharacterized protein</fullName>
    </submittedName>
</protein>
<dbReference type="AlphaFoldDB" id="A0A1R3KU06"/>
<feature type="region of interest" description="Disordered" evidence="1">
    <location>
        <begin position="97"/>
        <end position="120"/>
    </location>
</feature>
<comment type="caution">
    <text evidence="2">The sequence shown here is derived from an EMBL/GenBank/DDBJ whole genome shotgun (WGS) entry which is preliminary data.</text>
</comment>
<reference evidence="3" key="1">
    <citation type="submission" date="2013-09" db="EMBL/GenBank/DDBJ databases">
        <title>Corchorus olitorius genome sequencing.</title>
        <authorList>
            <person name="Alam M."/>
            <person name="Haque M.S."/>
            <person name="Islam M.S."/>
            <person name="Emdad E.M."/>
            <person name="Islam M.M."/>
            <person name="Ahmed B."/>
            <person name="Halim A."/>
            <person name="Hossen Q.M.M."/>
            <person name="Hossain M.Z."/>
            <person name="Ahmed R."/>
            <person name="Khan M.M."/>
            <person name="Islam R."/>
            <person name="Rashid M.M."/>
            <person name="Khan S.A."/>
            <person name="Rahman M.S."/>
            <person name="Alam M."/>
            <person name="Yahiya A.S."/>
            <person name="Khan M.S."/>
            <person name="Azam M.S."/>
            <person name="Haque T."/>
            <person name="Lashkar M.Z.H."/>
            <person name="Akhand A.I."/>
            <person name="Morshed G."/>
            <person name="Roy S."/>
            <person name="Uddin K.S."/>
            <person name="Rabeya T."/>
            <person name="Hossain A.S."/>
            <person name="Chowdhury A."/>
            <person name="Snigdha A.R."/>
            <person name="Mortoza M.S."/>
            <person name="Matin S.A."/>
            <person name="Hoque S.M.E."/>
            <person name="Islam M.K."/>
            <person name="Roy D.K."/>
            <person name="Haider R."/>
            <person name="Moosa M.M."/>
            <person name="Elias S.M."/>
            <person name="Hasan A.M."/>
            <person name="Jahan S."/>
            <person name="Shafiuddin M."/>
            <person name="Mahmood N."/>
            <person name="Shommy N.S."/>
        </authorList>
    </citation>
    <scope>NUCLEOTIDE SEQUENCE [LARGE SCALE GENOMIC DNA]</scope>
    <source>
        <strain evidence="3">cv. O-4</strain>
    </source>
</reference>
<evidence type="ECO:0000313" key="3">
    <source>
        <dbReference type="Proteomes" id="UP000187203"/>
    </source>
</evidence>